<dbReference type="OrthoDB" id="258392at2759"/>
<keyword evidence="2" id="KW-0812">Transmembrane</keyword>
<dbReference type="InParanoid" id="A0A165KAK5"/>
<organism evidence="4 5">
    <name type="scientific">Exidia glandulosa HHB12029</name>
    <dbReference type="NCBI Taxonomy" id="1314781"/>
    <lineage>
        <taxon>Eukaryota</taxon>
        <taxon>Fungi</taxon>
        <taxon>Dikarya</taxon>
        <taxon>Basidiomycota</taxon>
        <taxon>Agaricomycotina</taxon>
        <taxon>Agaricomycetes</taxon>
        <taxon>Auriculariales</taxon>
        <taxon>Exidiaceae</taxon>
        <taxon>Exidia</taxon>
    </lineage>
</organism>
<accession>A0A165KAK5</accession>
<proteinExistence type="inferred from homology"/>
<gene>
    <name evidence="4" type="ORF">EXIGLDRAFT_734133</name>
</gene>
<evidence type="ECO:0000313" key="4">
    <source>
        <dbReference type="EMBL" id="KZV96052.1"/>
    </source>
</evidence>
<dbReference type="EMBL" id="KV425948">
    <property type="protein sequence ID" value="KZV96052.1"/>
    <property type="molecule type" value="Genomic_DNA"/>
</dbReference>
<dbReference type="Gene3D" id="3.40.50.1240">
    <property type="entry name" value="Phosphoglycerate mutase-like"/>
    <property type="match status" value="1"/>
</dbReference>
<dbReference type="GO" id="GO:0016791">
    <property type="term" value="F:phosphatase activity"/>
    <property type="evidence" value="ECO:0007669"/>
    <property type="project" value="TreeGrafter"/>
</dbReference>
<evidence type="ECO:0000256" key="3">
    <source>
        <dbReference type="SAM" id="SignalP"/>
    </source>
</evidence>
<dbReference type="PANTHER" id="PTHR11567:SF142">
    <property type="entry name" value="PHOSPHOGLYCERATE MUTASE-LIKE PROTEIN"/>
    <property type="match status" value="1"/>
</dbReference>
<feature type="transmembrane region" description="Helical" evidence="2">
    <location>
        <begin position="416"/>
        <end position="442"/>
    </location>
</feature>
<dbReference type="STRING" id="1314781.A0A165KAK5"/>
<name>A0A165KAK5_EXIGL</name>
<feature type="signal peptide" evidence="3">
    <location>
        <begin position="1"/>
        <end position="17"/>
    </location>
</feature>
<dbReference type="CDD" id="cd07061">
    <property type="entry name" value="HP_HAP_like"/>
    <property type="match status" value="1"/>
</dbReference>
<comment type="similarity">
    <text evidence="1">Belongs to the histidine acid phosphatase family.</text>
</comment>
<dbReference type="AlphaFoldDB" id="A0A165KAK5"/>
<dbReference type="Proteomes" id="UP000077266">
    <property type="component" value="Unassembled WGS sequence"/>
</dbReference>
<dbReference type="PANTHER" id="PTHR11567">
    <property type="entry name" value="ACID PHOSPHATASE-RELATED"/>
    <property type="match status" value="1"/>
</dbReference>
<dbReference type="InterPro" id="IPR000560">
    <property type="entry name" value="His_Pase_clade-2"/>
</dbReference>
<keyword evidence="2" id="KW-1133">Transmembrane helix</keyword>
<evidence type="ECO:0000256" key="2">
    <source>
        <dbReference type="SAM" id="Phobius"/>
    </source>
</evidence>
<dbReference type="InterPro" id="IPR029033">
    <property type="entry name" value="His_PPase_superfam"/>
</dbReference>
<keyword evidence="3" id="KW-0732">Signal</keyword>
<feature type="chain" id="PRO_5007860767" evidence="3">
    <location>
        <begin position="18"/>
        <end position="482"/>
    </location>
</feature>
<dbReference type="SUPFAM" id="SSF53254">
    <property type="entry name" value="Phosphoglycerate mutase-like"/>
    <property type="match status" value="1"/>
</dbReference>
<keyword evidence="2" id="KW-0472">Membrane</keyword>
<protein>
    <submittedName>
        <fullName evidence="4">Phosphoglycerate mutase-like protein</fullName>
    </submittedName>
</protein>
<sequence length="482" mass="51653">MMFAPLLLLLAAHCVAAETVLGVVVFTRHGDRSSKLFNPTHLTTLGLNQVQQSGTFYHSTYIADGAPKQIFNISSPNPNPNQVAAFTPDEQTLYSTGYAFLQGLYPPRPQESTPELLTNGSSVQPPFGYNYLTLHGENADAPESIWLKGDVACPTYLNAAKTYSQSADFKALTASTQSFYQSFAPLLSGLFKDSDIGFGMAYSIFDYLNVGFVHNETIRANVTPDQLFQLRTLADAHEWALAFNESQPERSLPAQPFIGKVIAQLNQTITAPSSTKFSLLVGSYITFQAFFGVAGLQKLSGDWIGLPDYASTIAFEAVTNASVTDSLPSPDDVSIRFLFRNGSAPTAPLTPFPLLGTGNELMSWADFQSKIGGNQIVTASQWCTACHTNSTAQPFCPMAQQNVTTASFNATGMKPAVAGVVGAMVTLGVAALAILLAALLGLRLVRRGSTQPAVLPTTQAHQVPIMTKEVSHDGSSAARTML</sequence>
<keyword evidence="5" id="KW-1185">Reference proteome</keyword>
<evidence type="ECO:0000256" key="1">
    <source>
        <dbReference type="ARBA" id="ARBA00005375"/>
    </source>
</evidence>
<evidence type="ECO:0000313" key="5">
    <source>
        <dbReference type="Proteomes" id="UP000077266"/>
    </source>
</evidence>
<reference evidence="4 5" key="1">
    <citation type="journal article" date="2016" name="Mol. Biol. Evol.">
        <title>Comparative Genomics of Early-Diverging Mushroom-Forming Fungi Provides Insights into the Origins of Lignocellulose Decay Capabilities.</title>
        <authorList>
            <person name="Nagy L.G."/>
            <person name="Riley R."/>
            <person name="Tritt A."/>
            <person name="Adam C."/>
            <person name="Daum C."/>
            <person name="Floudas D."/>
            <person name="Sun H."/>
            <person name="Yadav J.S."/>
            <person name="Pangilinan J."/>
            <person name="Larsson K.H."/>
            <person name="Matsuura K."/>
            <person name="Barry K."/>
            <person name="Labutti K."/>
            <person name="Kuo R."/>
            <person name="Ohm R.A."/>
            <person name="Bhattacharya S.S."/>
            <person name="Shirouzu T."/>
            <person name="Yoshinaga Y."/>
            <person name="Martin F.M."/>
            <person name="Grigoriev I.V."/>
            <person name="Hibbett D.S."/>
        </authorList>
    </citation>
    <scope>NUCLEOTIDE SEQUENCE [LARGE SCALE GENOMIC DNA]</scope>
    <source>
        <strain evidence="4 5">HHB12029</strain>
    </source>
</reference>
<dbReference type="InterPro" id="IPR050645">
    <property type="entry name" value="Histidine_acid_phosphatase"/>
</dbReference>